<gene>
    <name evidence="4" type="ORF">EAX62_12610</name>
</gene>
<dbReference type="EMBL" id="REFW01000003">
    <property type="protein sequence ID" value="RMB58940.1"/>
    <property type="molecule type" value="Genomic_DNA"/>
</dbReference>
<comment type="caution">
    <text evidence="4">The sequence shown here is derived from an EMBL/GenBank/DDBJ whole genome shotgun (WGS) entry which is preliminary data.</text>
</comment>
<dbReference type="Pfam" id="PF02517">
    <property type="entry name" value="Rce1-like"/>
    <property type="match status" value="1"/>
</dbReference>
<reference evidence="4 5" key="1">
    <citation type="submission" date="2018-10" db="EMBL/GenBank/DDBJ databases">
        <title>Tessaracoccus antarcticuss sp. nov., isolated from sediment.</title>
        <authorList>
            <person name="Zhou L.Y."/>
            <person name="Du Z.J."/>
        </authorList>
    </citation>
    <scope>NUCLEOTIDE SEQUENCE [LARGE SCALE GENOMIC DNA]</scope>
    <source>
        <strain evidence="4 5">JDX10</strain>
    </source>
</reference>
<keyword evidence="4" id="KW-0645">Protease</keyword>
<keyword evidence="2" id="KW-1133">Transmembrane helix</keyword>
<keyword evidence="2" id="KW-0812">Transmembrane</keyword>
<feature type="transmembrane region" description="Helical" evidence="2">
    <location>
        <begin position="187"/>
        <end position="208"/>
    </location>
</feature>
<dbReference type="AlphaFoldDB" id="A0A3M0G1U2"/>
<organism evidence="4 5">
    <name type="scientific">Tessaracoccus antarcticus</name>
    <dbReference type="NCBI Taxonomy" id="2479848"/>
    <lineage>
        <taxon>Bacteria</taxon>
        <taxon>Bacillati</taxon>
        <taxon>Actinomycetota</taxon>
        <taxon>Actinomycetes</taxon>
        <taxon>Propionibacteriales</taxon>
        <taxon>Propionibacteriaceae</taxon>
        <taxon>Tessaracoccus</taxon>
    </lineage>
</organism>
<evidence type="ECO:0000313" key="5">
    <source>
        <dbReference type="Proteomes" id="UP000275256"/>
    </source>
</evidence>
<feature type="transmembrane region" description="Helical" evidence="2">
    <location>
        <begin position="220"/>
        <end position="237"/>
    </location>
</feature>
<keyword evidence="2" id="KW-0472">Membrane</keyword>
<keyword evidence="4" id="KW-0482">Metalloprotease</keyword>
<feature type="compositionally biased region" description="Polar residues" evidence="1">
    <location>
        <begin position="12"/>
        <end position="23"/>
    </location>
</feature>
<dbReference type="GO" id="GO:0080120">
    <property type="term" value="P:CAAX-box protein maturation"/>
    <property type="evidence" value="ECO:0007669"/>
    <property type="project" value="UniProtKB-ARBA"/>
</dbReference>
<feature type="transmembrane region" description="Helical" evidence="2">
    <location>
        <begin position="268"/>
        <end position="291"/>
    </location>
</feature>
<proteinExistence type="predicted"/>
<dbReference type="GO" id="GO:0004175">
    <property type="term" value="F:endopeptidase activity"/>
    <property type="evidence" value="ECO:0007669"/>
    <property type="project" value="UniProtKB-ARBA"/>
</dbReference>
<feature type="transmembrane region" description="Helical" evidence="2">
    <location>
        <begin position="146"/>
        <end position="167"/>
    </location>
</feature>
<dbReference type="InterPro" id="IPR003675">
    <property type="entry name" value="Rce1/LyrA-like_dom"/>
</dbReference>
<dbReference type="Proteomes" id="UP000275256">
    <property type="component" value="Unassembled WGS sequence"/>
</dbReference>
<evidence type="ECO:0000313" key="4">
    <source>
        <dbReference type="EMBL" id="RMB58940.1"/>
    </source>
</evidence>
<feature type="transmembrane region" description="Helical" evidence="2">
    <location>
        <begin position="243"/>
        <end position="261"/>
    </location>
</feature>
<feature type="transmembrane region" description="Helical" evidence="2">
    <location>
        <begin position="106"/>
        <end position="125"/>
    </location>
</feature>
<sequence>MWIRGAARQSHDMTITRSMTKPPTTMAGADPEGLGGVEFHRVTRVLSNHRWWRPILVAAVAATIYAAAFLLAMVLLAIAGIVFPGVERVMDTFLREADVMDLSDPFMFAFAMGMLILLLPALLLATRMVGAGPVGLLSSVVGRIRLRWLALCGLAAITIYAVAYVTQFLVAVAQGQSLAPTLDMPRAAVAVVLTLALVPLQAAAEEYVFRGYLMQTIGGWLRHPAFAILLPVPLFVLGHDYGLLGMTDVAAFAIAAGWLTWRTGGLEAAVALHVVGNVSGFALAAVGLMDINATEFGAGSLVISLLLTLSFTVVVVRLSTGCCIQRTAPLTTDPAGITPATAARTSRRKELLARRLEGRVRTGRDAQG</sequence>
<name>A0A3M0G1U2_9ACTN</name>
<feature type="transmembrane region" description="Helical" evidence="2">
    <location>
        <begin position="297"/>
        <end position="316"/>
    </location>
</feature>
<protein>
    <submittedName>
        <fullName evidence="4">CPBP family intramembrane metalloprotease</fullName>
    </submittedName>
</protein>
<feature type="region of interest" description="Disordered" evidence="1">
    <location>
        <begin position="1"/>
        <end position="32"/>
    </location>
</feature>
<evidence type="ECO:0000256" key="1">
    <source>
        <dbReference type="SAM" id="MobiDB-lite"/>
    </source>
</evidence>
<feature type="transmembrane region" description="Helical" evidence="2">
    <location>
        <begin position="55"/>
        <end position="86"/>
    </location>
</feature>
<dbReference type="GO" id="GO:0006508">
    <property type="term" value="P:proteolysis"/>
    <property type="evidence" value="ECO:0007669"/>
    <property type="project" value="UniProtKB-KW"/>
</dbReference>
<keyword evidence="5" id="KW-1185">Reference proteome</keyword>
<accession>A0A3M0G1U2</accession>
<evidence type="ECO:0000256" key="2">
    <source>
        <dbReference type="SAM" id="Phobius"/>
    </source>
</evidence>
<evidence type="ECO:0000259" key="3">
    <source>
        <dbReference type="Pfam" id="PF02517"/>
    </source>
</evidence>
<dbReference type="GO" id="GO:0008237">
    <property type="term" value="F:metallopeptidase activity"/>
    <property type="evidence" value="ECO:0007669"/>
    <property type="project" value="UniProtKB-KW"/>
</dbReference>
<feature type="domain" description="CAAX prenyl protease 2/Lysostaphin resistance protein A-like" evidence="3">
    <location>
        <begin position="190"/>
        <end position="278"/>
    </location>
</feature>
<keyword evidence="4" id="KW-0378">Hydrolase</keyword>